<evidence type="ECO:0000313" key="1">
    <source>
        <dbReference type="EMBL" id="ANZ44029.1"/>
    </source>
</evidence>
<dbReference type="OrthoDB" id="2383at2"/>
<keyword evidence="2" id="KW-1185">Reference proteome</keyword>
<name>A0A1B2I233_9BACT</name>
<evidence type="ECO:0000313" key="2">
    <source>
        <dbReference type="Proteomes" id="UP000093044"/>
    </source>
</evidence>
<dbReference type="GeneID" id="83056686"/>
<accession>A0A1B2I233</accession>
<protein>
    <submittedName>
        <fullName evidence="1">Uncharacterized protein</fullName>
    </submittedName>
</protein>
<sequence length="344" mass="38885">MISLVRTGPESIAIKLSSEVSEIRHKLGAWGTLISLDAESALRKYGPTRRLVFLTARTEEGAPLYETYVSENPLELLLTTLINSRMTGGIDSVSMMPGYIMMRLMGNLKRGIGAIQRDIGGEIIDRDPIFRPDIPGTSSIIYFTPKSLAKSIPVDDMYNKALLVHTRSKGAIVQYLSLHGIEYLGDALGTPDWNDVEIKICDSDGLFDLHRQRLLTVTQGMQIGIVLEEKWEREQALTRRTIPVYMMKLYTPVDIQTIKKLAMGLEYNDRGQRFVDFDVYHGDRKISAFTELEKNPGKTRNEIGIMNRNEILKNIDIDSINELIRLEAEIDRQRKRPVGAKADT</sequence>
<dbReference type="AlphaFoldDB" id="A0A1B2I233"/>
<dbReference type="EMBL" id="CP016757">
    <property type="protein sequence ID" value="ANZ44029.1"/>
    <property type="molecule type" value="Genomic_DNA"/>
</dbReference>
<organism evidence="1 2">
    <name type="scientific">Cloacibacillus porcorum</name>
    <dbReference type="NCBI Taxonomy" id="1197717"/>
    <lineage>
        <taxon>Bacteria</taxon>
        <taxon>Thermotogati</taxon>
        <taxon>Synergistota</taxon>
        <taxon>Synergistia</taxon>
        <taxon>Synergistales</taxon>
        <taxon>Synergistaceae</taxon>
        <taxon>Cloacibacillus</taxon>
    </lineage>
</organism>
<reference evidence="1" key="1">
    <citation type="submission" date="2016-08" db="EMBL/GenBank/DDBJ databases">
        <title>Complete genome of Cloacibacillus porcorum.</title>
        <authorList>
            <person name="Looft T."/>
            <person name="Bayles D.O."/>
            <person name="Alt D.P."/>
        </authorList>
    </citation>
    <scope>NUCLEOTIDE SEQUENCE [LARGE SCALE GENOMIC DNA]</scope>
    <source>
        <strain evidence="1">CL-84</strain>
    </source>
</reference>
<dbReference type="Proteomes" id="UP000093044">
    <property type="component" value="Chromosome"/>
</dbReference>
<dbReference type="KEGG" id="cpor:BED41_02325"/>
<dbReference type="RefSeq" id="WP_066742601.1">
    <property type="nucleotide sequence ID" value="NZ_CP016757.1"/>
</dbReference>
<gene>
    <name evidence="1" type="ORF">BED41_02325</name>
</gene>
<proteinExistence type="predicted"/>